<reference evidence="4 5" key="2">
    <citation type="submission" date="2019-01" db="EMBL/GenBank/DDBJ databases">
        <title>Hymenobacter humicola sp. nov., isolated from soils in Antarctica.</title>
        <authorList>
            <person name="Sedlacek I."/>
            <person name="Holochova P."/>
            <person name="Kralova S."/>
            <person name="Pantucek R."/>
            <person name="Stankova E."/>
            <person name="Vrbovska V."/>
            <person name="Kristofova L."/>
            <person name="Svec P."/>
            <person name="Busse H.-J."/>
        </authorList>
    </citation>
    <scope>NUCLEOTIDE SEQUENCE [LARGE SCALE GENOMIC DNA]</scope>
    <source>
        <strain evidence="4 5">CCM 8852</strain>
    </source>
</reference>
<organism evidence="4 5">
    <name type="scientific">Hymenobacter rubripertinctus</name>
    <dbReference type="NCBI Taxonomy" id="2029981"/>
    <lineage>
        <taxon>Bacteria</taxon>
        <taxon>Pseudomonadati</taxon>
        <taxon>Bacteroidota</taxon>
        <taxon>Cytophagia</taxon>
        <taxon>Cytophagales</taxon>
        <taxon>Hymenobacteraceae</taxon>
        <taxon>Hymenobacter</taxon>
    </lineage>
</organism>
<dbReference type="EMBL" id="QYCN01000020">
    <property type="protein sequence ID" value="RIY08767.1"/>
    <property type="molecule type" value="Genomic_DNA"/>
</dbReference>
<reference evidence="4 5" key="1">
    <citation type="submission" date="2018-09" db="EMBL/GenBank/DDBJ databases">
        <authorList>
            <person name="Zeman M."/>
            <person name="Pardy F."/>
        </authorList>
    </citation>
    <scope>NUCLEOTIDE SEQUENCE [LARGE SCALE GENOMIC DNA]</scope>
    <source>
        <strain evidence="4 5">CCM 8852</strain>
    </source>
</reference>
<dbReference type="InterPro" id="IPR025232">
    <property type="entry name" value="DUF4174"/>
</dbReference>
<comment type="caution">
    <text evidence="4">The sequence shown here is derived from an EMBL/GenBank/DDBJ whole genome shotgun (WGS) entry which is preliminary data.</text>
</comment>
<protein>
    <submittedName>
        <fullName evidence="4">DUF4174 domain-containing protein</fullName>
    </submittedName>
</protein>
<feature type="signal peptide" evidence="2">
    <location>
        <begin position="1"/>
        <end position="23"/>
    </location>
</feature>
<sequence length="146" mass="15967">MLIRIAVLLLLTLPVLPAGPAQAQTAPAASLASRVKAARWRQRVLLICAPTATDARLLKQRALLQPARAGLTERDLLVRELPWASLPAADRNYLRQLGGSPDAFRVLLLGKDGGVKRRDTAPVAPAALFATIDGMFMRRQEMKRVR</sequence>
<accession>A0A418QU48</accession>
<keyword evidence="5" id="KW-1185">Reference proteome</keyword>
<name>A0A418QU48_9BACT</name>
<dbReference type="AlphaFoldDB" id="A0A418QU48"/>
<dbReference type="Pfam" id="PF13778">
    <property type="entry name" value="DUF4174"/>
    <property type="match status" value="1"/>
</dbReference>
<dbReference type="Proteomes" id="UP000284250">
    <property type="component" value="Unassembled WGS sequence"/>
</dbReference>
<keyword evidence="1 2" id="KW-0732">Signal</keyword>
<feature type="chain" id="PRO_5019193348" evidence="2">
    <location>
        <begin position="24"/>
        <end position="146"/>
    </location>
</feature>
<dbReference type="OrthoDB" id="7362103at2"/>
<evidence type="ECO:0000256" key="2">
    <source>
        <dbReference type="SAM" id="SignalP"/>
    </source>
</evidence>
<proteinExistence type="predicted"/>
<gene>
    <name evidence="4" type="ORF">D0T11_13605</name>
</gene>
<evidence type="ECO:0000259" key="3">
    <source>
        <dbReference type="Pfam" id="PF13778"/>
    </source>
</evidence>
<evidence type="ECO:0000256" key="1">
    <source>
        <dbReference type="ARBA" id="ARBA00022729"/>
    </source>
</evidence>
<feature type="domain" description="DUF4174" evidence="3">
    <location>
        <begin position="37"/>
        <end position="141"/>
    </location>
</feature>
<evidence type="ECO:0000313" key="4">
    <source>
        <dbReference type="EMBL" id="RIY08767.1"/>
    </source>
</evidence>
<evidence type="ECO:0000313" key="5">
    <source>
        <dbReference type="Proteomes" id="UP000284250"/>
    </source>
</evidence>